<dbReference type="RefSeq" id="WP_096366783.1">
    <property type="nucleotide sequence ID" value="NZ_AP018052.1"/>
</dbReference>
<keyword evidence="5 7" id="KW-1133">Transmembrane helix</keyword>
<evidence type="ECO:0000256" key="4">
    <source>
        <dbReference type="ARBA" id="ARBA00022692"/>
    </source>
</evidence>
<feature type="transmembrane region" description="Helical" evidence="7">
    <location>
        <begin position="85"/>
        <end position="106"/>
    </location>
</feature>
<dbReference type="Gene3D" id="3.40.50.720">
    <property type="entry name" value="NAD(P)-binding Rossmann-like Domain"/>
    <property type="match status" value="1"/>
</dbReference>
<comment type="similarity">
    <text evidence="2">Belongs to the bacterial sugar transferase family.</text>
</comment>
<keyword evidence="10" id="KW-1185">Reference proteome</keyword>
<dbReference type="GO" id="GO:0016020">
    <property type="term" value="C:membrane"/>
    <property type="evidence" value="ECO:0007669"/>
    <property type="project" value="UniProtKB-SubCell"/>
</dbReference>
<sequence length="466" mass="52875">MATIRIFRHYIPTAFLYLAVLEGVFFFLAFEWAVAIRFWESDPATVASVQPVWPKAIVFSLTLVLSMAGMGLYERRTRDGFEGLLLRAMASFALSLVPLAVIFYLAPELFLGRGALAIAYSISLLGLVLTRGLFLRLGDQSMLKRRVLVLGTGRKAALITRYRRSSDMRELHLVGFARMGDAEEQVDPERILEIDSPLAEYVTDHDIDEIVVAVDDRRRGLPVDEILDCKMSGVDVVDLLSFFERELGKIKLDVLDPSWMFLSDGFRGGAVRAYLKRLFDLTLALVLLPLLLPFMLVVAIAVFVEGGFRGPILYRQVRVGENGRPFRIVKFRSMRTDAEKDGAQWASRNDARVTRVGGIIRKVRLDELPQIFNVLRGNMSFVGPRPERPEFVEQLAEKIPYYNERHRVKPGLTGWAQVCYQYGSSEEDAFEKLQYDLYYVKNYSLLLDLMILVQTVEVVLMGKGAH</sequence>
<keyword evidence="4 7" id="KW-0812">Transmembrane</keyword>
<dbReference type="InterPro" id="IPR003362">
    <property type="entry name" value="Bact_transf"/>
</dbReference>
<name>A0A1Z4VSV4_9GAMM</name>
<dbReference type="AlphaFoldDB" id="A0A1Z4VSV4"/>
<gene>
    <name evidence="9" type="ORF">FOKN1_2342</name>
</gene>
<feature type="domain" description="Bacterial sugar transferase" evidence="8">
    <location>
        <begin position="276"/>
        <end position="460"/>
    </location>
</feature>
<reference evidence="9 10" key="1">
    <citation type="submission" date="2017-05" db="EMBL/GenBank/DDBJ databases">
        <title>Thiocyanate degradation by Thiohalobacter thiocyanaticus FOKN1.</title>
        <authorList>
            <person name="Oshiki M."/>
            <person name="Fukushima T."/>
            <person name="Kawano S."/>
            <person name="Nakagawa J."/>
        </authorList>
    </citation>
    <scope>NUCLEOTIDE SEQUENCE [LARGE SCALE GENOMIC DNA]</scope>
    <source>
        <strain evidence="9 10">FOKN1</strain>
    </source>
</reference>
<dbReference type="NCBIfam" id="TIGR03013">
    <property type="entry name" value="EpsB_2"/>
    <property type="match status" value="1"/>
</dbReference>
<proteinExistence type="inferred from homology"/>
<accession>A0A1Z4VSV4</accession>
<feature type="transmembrane region" description="Helical" evidence="7">
    <location>
        <begin position="118"/>
        <end position="137"/>
    </location>
</feature>
<protein>
    <submittedName>
        <fullName evidence="9">Sugar transferase</fullName>
    </submittedName>
</protein>
<dbReference type="NCBIfam" id="TIGR03025">
    <property type="entry name" value="EPS_sugtrans"/>
    <property type="match status" value="1"/>
</dbReference>
<dbReference type="PANTHER" id="PTHR30576:SF0">
    <property type="entry name" value="UNDECAPRENYL-PHOSPHATE N-ACETYLGALACTOSAMINYL 1-PHOSPHATE TRANSFERASE-RELATED"/>
    <property type="match status" value="1"/>
</dbReference>
<dbReference type="Proteomes" id="UP000218765">
    <property type="component" value="Chromosome"/>
</dbReference>
<evidence type="ECO:0000256" key="3">
    <source>
        <dbReference type="ARBA" id="ARBA00022679"/>
    </source>
</evidence>
<evidence type="ECO:0000313" key="10">
    <source>
        <dbReference type="Proteomes" id="UP000218765"/>
    </source>
</evidence>
<dbReference type="KEGG" id="ttc:FOKN1_2342"/>
<feature type="transmembrane region" description="Helical" evidence="7">
    <location>
        <begin position="56"/>
        <end position="73"/>
    </location>
</feature>
<evidence type="ECO:0000259" key="8">
    <source>
        <dbReference type="Pfam" id="PF02397"/>
    </source>
</evidence>
<evidence type="ECO:0000313" key="9">
    <source>
        <dbReference type="EMBL" id="BAZ94716.1"/>
    </source>
</evidence>
<keyword evidence="3 9" id="KW-0808">Transferase</keyword>
<dbReference type="GO" id="GO:0016780">
    <property type="term" value="F:phosphotransferase activity, for other substituted phosphate groups"/>
    <property type="evidence" value="ECO:0007669"/>
    <property type="project" value="TreeGrafter"/>
</dbReference>
<evidence type="ECO:0000256" key="5">
    <source>
        <dbReference type="ARBA" id="ARBA00022989"/>
    </source>
</evidence>
<dbReference type="OrthoDB" id="9808602at2"/>
<dbReference type="PANTHER" id="PTHR30576">
    <property type="entry name" value="COLANIC BIOSYNTHESIS UDP-GLUCOSE LIPID CARRIER TRANSFERASE"/>
    <property type="match status" value="1"/>
</dbReference>
<dbReference type="InterPro" id="IPR017475">
    <property type="entry name" value="EPS_sugar_tfrase"/>
</dbReference>
<keyword evidence="6 7" id="KW-0472">Membrane</keyword>
<feature type="transmembrane region" description="Helical" evidence="7">
    <location>
        <begin position="14"/>
        <end position="36"/>
    </location>
</feature>
<evidence type="ECO:0000256" key="6">
    <source>
        <dbReference type="ARBA" id="ARBA00023136"/>
    </source>
</evidence>
<evidence type="ECO:0000256" key="7">
    <source>
        <dbReference type="SAM" id="Phobius"/>
    </source>
</evidence>
<dbReference type="Pfam" id="PF02397">
    <property type="entry name" value="Bac_transf"/>
    <property type="match status" value="1"/>
</dbReference>
<organism evidence="9 10">
    <name type="scientific">Thiohalobacter thiocyanaticus</name>
    <dbReference type="NCBI Taxonomy" id="585455"/>
    <lineage>
        <taxon>Bacteria</taxon>
        <taxon>Pseudomonadati</taxon>
        <taxon>Pseudomonadota</taxon>
        <taxon>Gammaproteobacteria</taxon>
        <taxon>Thiohalobacterales</taxon>
        <taxon>Thiohalobacteraceae</taxon>
        <taxon>Thiohalobacter</taxon>
    </lineage>
</organism>
<feature type="transmembrane region" description="Helical" evidence="7">
    <location>
        <begin position="281"/>
        <end position="304"/>
    </location>
</feature>
<evidence type="ECO:0000256" key="1">
    <source>
        <dbReference type="ARBA" id="ARBA00004141"/>
    </source>
</evidence>
<evidence type="ECO:0000256" key="2">
    <source>
        <dbReference type="ARBA" id="ARBA00006464"/>
    </source>
</evidence>
<comment type="subcellular location">
    <subcellularLocation>
        <location evidence="1">Membrane</location>
        <topology evidence="1">Multi-pass membrane protein</topology>
    </subcellularLocation>
</comment>
<dbReference type="InterPro" id="IPR017464">
    <property type="entry name" value="Sugar_tfrase_EpsB_2"/>
</dbReference>
<dbReference type="EMBL" id="AP018052">
    <property type="protein sequence ID" value="BAZ94716.1"/>
    <property type="molecule type" value="Genomic_DNA"/>
</dbReference>